<gene>
    <name evidence="1" type="ORF">SAMN02745116_01932</name>
</gene>
<dbReference type="STRING" id="263852.SAMN02745116_01932"/>
<keyword evidence="2" id="KW-1185">Reference proteome</keyword>
<dbReference type="Proteomes" id="UP000190328">
    <property type="component" value="Unassembled WGS sequence"/>
</dbReference>
<accession>A0A1T4PUD2</accession>
<organism evidence="1 2">
    <name type="scientific">Pilibacter termitis</name>
    <dbReference type="NCBI Taxonomy" id="263852"/>
    <lineage>
        <taxon>Bacteria</taxon>
        <taxon>Bacillati</taxon>
        <taxon>Bacillota</taxon>
        <taxon>Bacilli</taxon>
        <taxon>Lactobacillales</taxon>
        <taxon>Enterococcaceae</taxon>
        <taxon>Pilibacter</taxon>
    </lineage>
</organism>
<proteinExistence type="predicted"/>
<dbReference type="RefSeq" id="WP_078807847.1">
    <property type="nucleotide sequence ID" value="NZ_FUXI01000022.1"/>
</dbReference>
<evidence type="ECO:0000313" key="2">
    <source>
        <dbReference type="Proteomes" id="UP000190328"/>
    </source>
</evidence>
<name>A0A1T4PUD2_9ENTE</name>
<reference evidence="1 2" key="1">
    <citation type="submission" date="2017-02" db="EMBL/GenBank/DDBJ databases">
        <authorList>
            <person name="Peterson S.W."/>
        </authorList>
    </citation>
    <scope>NUCLEOTIDE SEQUENCE [LARGE SCALE GENOMIC DNA]</scope>
    <source>
        <strain evidence="1 2">ATCC BAA-1030</strain>
    </source>
</reference>
<sequence>MTKRDVFEEQASYLRSWISAIASEQPNLIIRDNAIFSRKCSKRFVELFRGWMRDIGVRHILLLSNEVEKTWVDFLQQDGELVLDVVETETLSENESLFLSMSARGFRMEQTVHSLLAGEKGVAHFLSRNEVAEELQRIMMKNKK</sequence>
<evidence type="ECO:0000313" key="1">
    <source>
        <dbReference type="EMBL" id="SJZ94837.1"/>
    </source>
</evidence>
<dbReference type="EMBL" id="FUXI01000022">
    <property type="protein sequence ID" value="SJZ94837.1"/>
    <property type="molecule type" value="Genomic_DNA"/>
</dbReference>
<protein>
    <submittedName>
        <fullName evidence="1">Uncharacterized protein</fullName>
    </submittedName>
</protein>
<dbReference type="AlphaFoldDB" id="A0A1T4PUD2"/>